<dbReference type="PROSITE" id="PS00092">
    <property type="entry name" value="N6_MTASE"/>
    <property type="match status" value="1"/>
</dbReference>
<keyword evidence="2 8" id="KW-0489">Methyltransferase</keyword>
<dbReference type="Gene3D" id="3.40.50.150">
    <property type="entry name" value="Vaccinia Virus protein VP39"/>
    <property type="match status" value="1"/>
</dbReference>
<sequence length="466" mass="52122">RASAQARDYFHGLSEAELPKYLLVSDFARFRLYDLDAGDEYIEFPLLDLHKQVRRFGFIAGYQARAFKEQDPVNIEAAERMGRLHDALKASGYSGHALEVLLVRLLFCLFADDTGIFPRLAFYELIARRSASDGSDVGAWLAQLFQTLDTAPAQRQKALDAQLVELPYVNGKLFAEPLPLAAFDASMRQLLLDACALDWSRISPAIFGSLFQSVMDAKARRNLGAHYTSESNILKLIQPLFLDELKAELERIGHHDGKLKSFHVKLSNLRLLDPACGCGNFLVLAYRELRLLEIEVLGRLYARQASVLTRVAEHVAVDVDQFYGIEIEEFPAQIAQVALWLMDHQMNLRVAEQFGEYFARLPLTKSPTIVHGNALRIDWNSVVPREQLSYILGNPPFLGHHYQNEAQKLDQARVMHEIPAHGVLDFVANWYVKAAAYLSAQSLPSPAGRGARGEGTALAAASMQGE</sequence>
<evidence type="ECO:0000256" key="1">
    <source>
        <dbReference type="ARBA" id="ARBA00011900"/>
    </source>
</evidence>
<gene>
    <name evidence="8" type="ORF">B1A_19751</name>
</gene>
<protein>
    <recommendedName>
        <fullName evidence="1">site-specific DNA-methyltransferase (adenine-specific)</fullName>
        <ecNumber evidence="1">2.1.1.72</ecNumber>
    </recommendedName>
</protein>
<comment type="caution">
    <text evidence="8">The sequence shown here is derived from an EMBL/GenBank/DDBJ whole genome shotgun (WGS) entry which is preliminary data.</text>
</comment>
<evidence type="ECO:0000259" key="5">
    <source>
        <dbReference type="Pfam" id="PF20464"/>
    </source>
</evidence>
<evidence type="ECO:0000256" key="4">
    <source>
        <dbReference type="ARBA" id="ARBA00047942"/>
    </source>
</evidence>
<organism evidence="8">
    <name type="scientific">mine drainage metagenome</name>
    <dbReference type="NCBI Taxonomy" id="410659"/>
    <lineage>
        <taxon>unclassified sequences</taxon>
        <taxon>metagenomes</taxon>
        <taxon>ecological metagenomes</taxon>
    </lineage>
</organism>
<dbReference type="AlphaFoldDB" id="T0ZPS4"/>
<dbReference type="GO" id="GO:0003676">
    <property type="term" value="F:nucleic acid binding"/>
    <property type="evidence" value="ECO:0007669"/>
    <property type="project" value="InterPro"/>
</dbReference>
<dbReference type="InterPro" id="IPR050953">
    <property type="entry name" value="N4_N6_ade-DNA_methylase"/>
</dbReference>
<feature type="domain" description="MmeI-like DNA-methyltransferase" evidence="7">
    <location>
        <begin position="250"/>
        <end position="441"/>
    </location>
</feature>
<dbReference type="PRINTS" id="PR00507">
    <property type="entry name" value="N12N6MTFRASE"/>
</dbReference>
<reference evidence="8" key="1">
    <citation type="submission" date="2013-08" db="EMBL/GenBank/DDBJ databases">
        <authorList>
            <person name="Mendez C."/>
            <person name="Richter M."/>
            <person name="Ferrer M."/>
            <person name="Sanchez J."/>
        </authorList>
    </citation>
    <scope>NUCLEOTIDE SEQUENCE</scope>
</reference>
<dbReference type="GO" id="GO:0009007">
    <property type="term" value="F:site-specific DNA-methyltransferase (adenine-specific) activity"/>
    <property type="evidence" value="ECO:0007669"/>
    <property type="project" value="UniProtKB-EC"/>
</dbReference>
<accession>T0ZPS4</accession>
<dbReference type="EC" id="2.1.1.72" evidence="1"/>
<dbReference type="Pfam" id="PF20465">
    <property type="entry name" value="MmeI_hel"/>
    <property type="match status" value="1"/>
</dbReference>
<dbReference type="InterPro" id="IPR029063">
    <property type="entry name" value="SAM-dependent_MTases_sf"/>
</dbReference>
<dbReference type="InterPro" id="IPR046819">
    <property type="entry name" value="MmeI_hel"/>
</dbReference>
<keyword evidence="3" id="KW-0808">Transferase</keyword>
<dbReference type="InterPro" id="IPR046817">
    <property type="entry name" value="MmeI_N"/>
</dbReference>
<feature type="domain" description="MmeI-like helicase spacer" evidence="6">
    <location>
        <begin position="96"/>
        <end position="174"/>
    </location>
</feature>
<evidence type="ECO:0000259" key="7">
    <source>
        <dbReference type="Pfam" id="PF20473"/>
    </source>
</evidence>
<dbReference type="PANTHER" id="PTHR33841:SF1">
    <property type="entry name" value="DNA METHYLTRANSFERASE A"/>
    <property type="match status" value="1"/>
</dbReference>
<dbReference type="SUPFAM" id="SSF53335">
    <property type="entry name" value="S-adenosyl-L-methionine-dependent methyltransferases"/>
    <property type="match status" value="1"/>
</dbReference>
<feature type="non-terminal residue" evidence="8">
    <location>
        <position position="1"/>
    </location>
</feature>
<proteinExistence type="predicted"/>
<evidence type="ECO:0000256" key="2">
    <source>
        <dbReference type="ARBA" id="ARBA00022603"/>
    </source>
</evidence>
<evidence type="ECO:0000259" key="6">
    <source>
        <dbReference type="Pfam" id="PF20465"/>
    </source>
</evidence>
<comment type="catalytic activity">
    <reaction evidence="4">
        <text>a 2'-deoxyadenosine in DNA + S-adenosyl-L-methionine = an N(6)-methyl-2'-deoxyadenosine in DNA + S-adenosyl-L-homocysteine + H(+)</text>
        <dbReference type="Rhea" id="RHEA:15197"/>
        <dbReference type="Rhea" id="RHEA-COMP:12418"/>
        <dbReference type="Rhea" id="RHEA-COMP:12419"/>
        <dbReference type="ChEBI" id="CHEBI:15378"/>
        <dbReference type="ChEBI" id="CHEBI:57856"/>
        <dbReference type="ChEBI" id="CHEBI:59789"/>
        <dbReference type="ChEBI" id="CHEBI:90615"/>
        <dbReference type="ChEBI" id="CHEBI:90616"/>
        <dbReference type="EC" id="2.1.1.72"/>
    </reaction>
</comment>
<reference evidence="8" key="2">
    <citation type="journal article" date="2014" name="ISME J.">
        <title>Microbial stratification in low pH oxic and suboxic macroscopic growths along an acid mine drainage.</title>
        <authorList>
            <person name="Mendez-Garcia C."/>
            <person name="Mesa V."/>
            <person name="Sprenger R.R."/>
            <person name="Richter M."/>
            <person name="Diez M.S."/>
            <person name="Solano J."/>
            <person name="Bargiela R."/>
            <person name="Golyshina O.V."/>
            <person name="Manteca A."/>
            <person name="Ramos J.L."/>
            <person name="Gallego J.R."/>
            <person name="Llorente I."/>
            <person name="Martins Dos Santos V.A."/>
            <person name="Jensen O.N."/>
            <person name="Pelaez A.I."/>
            <person name="Sanchez J."/>
            <person name="Ferrer M."/>
        </authorList>
    </citation>
    <scope>NUCLEOTIDE SEQUENCE</scope>
</reference>
<dbReference type="InterPro" id="IPR002052">
    <property type="entry name" value="DNA_methylase_N6_adenine_CS"/>
</dbReference>
<dbReference type="Pfam" id="PF20464">
    <property type="entry name" value="MmeI_N"/>
    <property type="match status" value="1"/>
</dbReference>
<evidence type="ECO:0000313" key="8">
    <source>
        <dbReference type="EMBL" id="EQD31810.1"/>
    </source>
</evidence>
<dbReference type="InterPro" id="IPR046816">
    <property type="entry name" value="MmeI_Mtase"/>
</dbReference>
<dbReference type="GO" id="GO:0032259">
    <property type="term" value="P:methylation"/>
    <property type="evidence" value="ECO:0007669"/>
    <property type="project" value="UniProtKB-KW"/>
</dbReference>
<feature type="non-terminal residue" evidence="8">
    <location>
        <position position="466"/>
    </location>
</feature>
<dbReference type="Pfam" id="PF20473">
    <property type="entry name" value="MmeI_Mtase"/>
    <property type="match status" value="1"/>
</dbReference>
<name>T0ZPS4_9ZZZZ</name>
<evidence type="ECO:0000256" key="3">
    <source>
        <dbReference type="ARBA" id="ARBA00022679"/>
    </source>
</evidence>
<feature type="domain" description="MmeI-like N-terminal" evidence="5">
    <location>
        <begin position="5"/>
        <end position="90"/>
    </location>
</feature>
<dbReference type="PANTHER" id="PTHR33841">
    <property type="entry name" value="DNA METHYLTRANSFERASE YEEA-RELATED"/>
    <property type="match status" value="1"/>
</dbReference>
<dbReference type="EMBL" id="AUZX01014580">
    <property type="protein sequence ID" value="EQD31810.1"/>
    <property type="molecule type" value="Genomic_DNA"/>
</dbReference>